<evidence type="ECO:0000313" key="2">
    <source>
        <dbReference type="Proteomes" id="UP001303222"/>
    </source>
</evidence>
<reference evidence="1" key="1">
    <citation type="journal article" date="2023" name="Mol. Phylogenet. Evol.">
        <title>Genome-scale phylogeny and comparative genomics of the fungal order Sordariales.</title>
        <authorList>
            <person name="Hensen N."/>
            <person name="Bonometti L."/>
            <person name="Westerberg I."/>
            <person name="Brannstrom I.O."/>
            <person name="Guillou S."/>
            <person name="Cros-Aarteil S."/>
            <person name="Calhoun S."/>
            <person name="Haridas S."/>
            <person name="Kuo A."/>
            <person name="Mondo S."/>
            <person name="Pangilinan J."/>
            <person name="Riley R."/>
            <person name="LaButti K."/>
            <person name="Andreopoulos B."/>
            <person name="Lipzen A."/>
            <person name="Chen C."/>
            <person name="Yan M."/>
            <person name="Daum C."/>
            <person name="Ng V."/>
            <person name="Clum A."/>
            <person name="Steindorff A."/>
            <person name="Ohm R.A."/>
            <person name="Martin F."/>
            <person name="Silar P."/>
            <person name="Natvig D.O."/>
            <person name="Lalanne C."/>
            <person name="Gautier V."/>
            <person name="Ament-Velasquez S.L."/>
            <person name="Kruys A."/>
            <person name="Hutchinson M.I."/>
            <person name="Powell A.J."/>
            <person name="Barry K."/>
            <person name="Miller A.N."/>
            <person name="Grigoriev I.V."/>
            <person name="Debuchy R."/>
            <person name="Gladieux P."/>
            <person name="Hiltunen Thoren M."/>
            <person name="Johannesson H."/>
        </authorList>
    </citation>
    <scope>NUCLEOTIDE SEQUENCE</scope>
    <source>
        <strain evidence="1">CBS 626.80</strain>
    </source>
</reference>
<organism evidence="1 2">
    <name type="scientific">Pseudoneurospora amorphoporcata</name>
    <dbReference type="NCBI Taxonomy" id="241081"/>
    <lineage>
        <taxon>Eukaryota</taxon>
        <taxon>Fungi</taxon>
        <taxon>Dikarya</taxon>
        <taxon>Ascomycota</taxon>
        <taxon>Pezizomycotina</taxon>
        <taxon>Sordariomycetes</taxon>
        <taxon>Sordariomycetidae</taxon>
        <taxon>Sordariales</taxon>
        <taxon>Sordariaceae</taxon>
        <taxon>Pseudoneurospora</taxon>
    </lineage>
</organism>
<dbReference type="AlphaFoldDB" id="A0AAN6NPQ5"/>
<sequence>MTDVATQAPTREPVVAVDYGISRVSAAKAHSSDTDDGAVTNSSPDLPLRCIITRSIMYRYLLPPVKTRRHQ</sequence>
<reference evidence="1" key="2">
    <citation type="submission" date="2023-06" db="EMBL/GenBank/DDBJ databases">
        <authorList>
            <consortium name="Lawrence Berkeley National Laboratory"/>
            <person name="Mondo S.J."/>
            <person name="Hensen N."/>
            <person name="Bonometti L."/>
            <person name="Westerberg I."/>
            <person name="Brannstrom I.O."/>
            <person name="Guillou S."/>
            <person name="Cros-Aarteil S."/>
            <person name="Calhoun S."/>
            <person name="Haridas S."/>
            <person name="Kuo A."/>
            <person name="Pangilinan J."/>
            <person name="Riley R."/>
            <person name="Labutti K."/>
            <person name="Andreopoulos B."/>
            <person name="Lipzen A."/>
            <person name="Chen C."/>
            <person name="Yanf M."/>
            <person name="Daum C."/>
            <person name="Ng V."/>
            <person name="Clum A."/>
            <person name="Steindorff A."/>
            <person name="Ohm R."/>
            <person name="Martin F."/>
            <person name="Silar P."/>
            <person name="Natvig D."/>
            <person name="Lalanne C."/>
            <person name="Gautier V."/>
            <person name="Ament-Velasquez S.L."/>
            <person name="Kruys A."/>
            <person name="Hutchinson M.I."/>
            <person name="Powell A.J."/>
            <person name="Barry K."/>
            <person name="Miller A.N."/>
            <person name="Grigoriev I.V."/>
            <person name="Debuchy R."/>
            <person name="Gladieux P."/>
            <person name="Thoren M.H."/>
            <person name="Johannesson H."/>
        </authorList>
    </citation>
    <scope>NUCLEOTIDE SEQUENCE</scope>
    <source>
        <strain evidence="1">CBS 626.80</strain>
    </source>
</reference>
<accession>A0AAN6NPQ5</accession>
<comment type="caution">
    <text evidence="1">The sequence shown here is derived from an EMBL/GenBank/DDBJ whole genome shotgun (WGS) entry which is preliminary data.</text>
</comment>
<protein>
    <submittedName>
        <fullName evidence="1">Uncharacterized protein</fullName>
    </submittedName>
</protein>
<dbReference type="EMBL" id="MU859202">
    <property type="protein sequence ID" value="KAK3949747.1"/>
    <property type="molecule type" value="Genomic_DNA"/>
</dbReference>
<dbReference type="Proteomes" id="UP001303222">
    <property type="component" value="Unassembled WGS sequence"/>
</dbReference>
<name>A0AAN6NPQ5_9PEZI</name>
<keyword evidence="2" id="KW-1185">Reference proteome</keyword>
<evidence type="ECO:0000313" key="1">
    <source>
        <dbReference type="EMBL" id="KAK3949747.1"/>
    </source>
</evidence>
<gene>
    <name evidence="1" type="ORF">QBC32DRAFT_326705</name>
</gene>
<proteinExistence type="predicted"/>